<dbReference type="Gene3D" id="3.30.420.10">
    <property type="entry name" value="Ribonuclease H-like superfamily/Ribonuclease H"/>
    <property type="match status" value="1"/>
</dbReference>
<reference evidence="4 5" key="1">
    <citation type="journal article" date="2022" name="Nat. Ecol. Evol.">
        <title>A masculinizing supergene underlies an exaggerated male reproductive morph in a spider.</title>
        <authorList>
            <person name="Hendrickx F."/>
            <person name="De Corte Z."/>
            <person name="Sonet G."/>
            <person name="Van Belleghem S.M."/>
            <person name="Kostlbacher S."/>
            <person name="Vangestel C."/>
        </authorList>
    </citation>
    <scope>NUCLEOTIDE SEQUENCE [LARGE SCALE GENOMIC DNA]</scope>
    <source>
        <strain evidence="4">W744_W776</strain>
    </source>
</reference>
<gene>
    <name evidence="4" type="ORF">JTE90_010924</name>
</gene>
<dbReference type="InterPro" id="IPR036397">
    <property type="entry name" value="RNaseH_sf"/>
</dbReference>
<dbReference type="PANTHER" id="PTHR37984">
    <property type="entry name" value="PROTEIN CBG26694"/>
    <property type="match status" value="1"/>
</dbReference>
<dbReference type="InterPro" id="IPR041588">
    <property type="entry name" value="Integrase_H2C2"/>
</dbReference>
<dbReference type="AlphaFoldDB" id="A0AAV6TPE2"/>
<dbReference type="InterPro" id="IPR050951">
    <property type="entry name" value="Retrovirus_Pol_polyprotein"/>
</dbReference>
<dbReference type="InterPro" id="IPR001584">
    <property type="entry name" value="Integrase_cat-core"/>
</dbReference>
<keyword evidence="5" id="KW-1185">Reference proteome</keyword>
<organism evidence="4 5">
    <name type="scientific">Oedothorax gibbosus</name>
    <dbReference type="NCBI Taxonomy" id="931172"/>
    <lineage>
        <taxon>Eukaryota</taxon>
        <taxon>Metazoa</taxon>
        <taxon>Ecdysozoa</taxon>
        <taxon>Arthropoda</taxon>
        <taxon>Chelicerata</taxon>
        <taxon>Arachnida</taxon>
        <taxon>Araneae</taxon>
        <taxon>Araneomorphae</taxon>
        <taxon>Entelegynae</taxon>
        <taxon>Araneoidea</taxon>
        <taxon>Linyphiidae</taxon>
        <taxon>Erigoninae</taxon>
        <taxon>Oedothorax</taxon>
    </lineage>
</organism>
<evidence type="ECO:0000313" key="5">
    <source>
        <dbReference type="Proteomes" id="UP000827092"/>
    </source>
</evidence>
<dbReference type="EC" id="2.7.7.49" evidence="1"/>
<protein>
    <recommendedName>
        <fullName evidence="1">RNA-directed DNA polymerase</fullName>
        <ecNumber evidence="1">2.7.7.49</ecNumber>
    </recommendedName>
</protein>
<evidence type="ECO:0000259" key="3">
    <source>
        <dbReference type="PROSITE" id="PS50994"/>
    </source>
</evidence>
<comment type="caution">
    <text evidence="4">The sequence shown here is derived from an EMBL/GenBank/DDBJ whole genome shotgun (WGS) entry which is preliminary data.</text>
</comment>
<feature type="domain" description="Integrase catalytic" evidence="3">
    <location>
        <begin position="41"/>
        <end position="199"/>
    </location>
</feature>
<dbReference type="EMBL" id="JAFNEN010001754">
    <property type="protein sequence ID" value="KAG8173454.1"/>
    <property type="molecule type" value="Genomic_DNA"/>
</dbReference>
<dbReference type="Pfam" id="PF00665">
    <property type="entry name" value="rve"/>
    <property type="match status" value="1"/>
</dbReference>
<dbReference type="Proteomes" id="UP000827092">
    <property type="component" value="Unassembled WGS sequence"/>
</dbReference>
<dbReference type="GO" id="GO:0003964">
    <property type="term" value="F:RNA-directed DNA polymerase activity"/>
    <property type="evidence" value="ECO:0007669"/>
    <property type="project" value="UniProtKB-EC"/>
</dbReference>
<evidence type="ECO:0000256" key="2">
    <source>
        <dbReference type="SAM" id="MobiDB-lite"/>
    </source>
</evidence>
<evidence type="ECO:0000313" key="4">
    <source>
        <dbReference type="EMBL" id="KAG8173454.1"/>
    </source>
</evidence>
<sequence length="329" mass="36523">MGRQAVWWPNIDKEIESLVRACVVCQEHAPEPPSQLAPWPYTKIPWDRIHIDHAGPFENHLILLVVDAATKWLEAILVPSTSSTATVTALRSVFARFGLPRTVVSDNGSSFTSQEFTDFMKKSGIIHVRTAPYHPQSNGQAERLVRTMKDSLKKNQSGTFQGRLDNFLFHYRKAPNVATGLSPANAMFGRPIRSRLDLLRPEDTGSLAQTTSAPRFQPQESVWCRNHGHGPKWVPGEVACPLGNVMSKVLTPAGVVVRHQDQLRRRESGVLVPGTFDEPDGTSSLPNSVPESTTETVPNDEDITARDLEAGTALRRSQRVKKCPQRLDL</sequence>
<dbReference type="GO" id="GO:0003676">
    <property type="term" value="F:nucleic acid binding"/>
    <property type="evidence" value="ECO:0007669"/>
    <property type="project" value="InterPro"/>
</dbReference>
<dbReference type="SUPFAM" id="SSF53098">
    <property type="entry name" value="Ribonuclease H-like"/>
    <property type="match status" value="1"/>
</dbReference>
<feature type="region of interest" description="Disordered" evidence="2">
    <location>
        <begin position="273"/>
        <end position="329"/>
    </location>
</feature>
<dbReference type="Pfam" id="PF17921">
    <property type="entry name" value="Integrase_H2C2"/>
    <property type="match status" value="1"/>
</dbReference>
<feature type="compositionally biased region" description="Polar residues" evidence="2">
    <location>
        <begin position="281"/>
        <end position="297"/>
    </location>
</feature>
<dbReference type="GO" id="GO:0015074">
    <property type="term" value="P:DNA integration"/>
    <property type="evidence" value="ECO:0007669"/>
    <property type="project" value="InterPro"/>
</dbReference>
<dbReference type="PROSITE" id="PS50994">
    <property type="entry name" value="INTEGRASE"/>
    <property type="match status" value="1"/>
</dbReference>
<feature type="compositionally biased region" description="Basic residues" evidence="2">
    <location>
        <begin position="316"/>
        <end position="329"/>
    </location>
</feature>
<proteinExistence type="predicted"/>
<evidence type="ECO:0000256" key="1">
    <source>
        <dbReference type="ARBA" id="ARBA00012493"/>
    </source>
</evidence>
<name>A0AAV6TPE2_9ARAC</name>
<dbReference type="FunFam" id="3.30.420.10:FF:000063">
    <property type="entry name" value="Retrovirus-related Pol polyprotein from transposon 297-like Protein"/>
    <property type="match status" value="1"/>
</dbReference>
<accession>A0AAV6TPE2</accession>
<dbReference type="PANTHER" id="PTHR37984:SF12">
    <property type="entry name" value="RIBONUCLEASE H"/>
    <property type="match status" value="1"/>
</dbReference>
<dbReference type="InterPro" id="IPR012337">
    <property type="entry name" value="RNaseH-like_sf"/>
</dbReference>